<organism evidence="4 5">
    <name type="scientific">Segatella baroniae F0067</name>
    <dbReference type="NCBI Taxonomy" id="1115809"/>
    <lineage>
        <taxon>Bacteria</taxon>
        <taxon>Pseudomonadati</taxon>
        <taxon>Bacteroidota</taxon>
        <taxon>Bacteroidia</taxon>
        <taxon>Bacteroidales</taxon>
        <taxon>Prevotellaceae</taxon>
        <taxon>Segatella</taxon>
    </lineage>
</organism>
<feature type="domain" description="Protein FecR C-terminal" evidence="3">
    <location>
        <begin position="262"/>
        <end position="329"/>
    </location>
</feature>
<dbReference type="EMBL" id="AWEY01000044">
    <property type="protein sequence ID" value="ERK38157.1"/>
    <property type="molecule type" value="Genomic_DNA"/>
</dbReference>
<dbReference type="RefSeq" id="WP_021590799.1">
    <property type="nucleotide sequence ID" value="NZ_AWEY01000044.1"/>
</dbReference>
<proteinExistence type="predicted"/>
<gene>
    <name evidence="4" type="ORF">HMPREF9135_1006</name>
</gene>
<dbReference type="InterPro" id="IPR032508">
    <property type="entry name" value="FecR_C"/>
</dbReference>
<protein>
    <submittedName>
        <fullName evidence="4">Sigma factor regulatory protein, FecR/PupR family</fullName>
    </submittedName>
</protein>
<dbReference type="PATRIC" id="fig|1115809.3.peg.2488"/>
<evidence type="ECO:0000313" key="5">
    <source>
        <dbReference type="Proteomes" id="UP000016648"/>
    </source>
</evidence>
<dbReference type="Pfam" id="PF16344">
    <property type="entry name" value="FecR_C"/>
    <property type="match status" value="1"/>
</dbReference>
<dbReference type="InterPro" id="IPR012373">
    <property type="entry name" value="Ferrdict_sens_TM"/>
</dbReference>
<keyword evidence="5" id="KW-1185">Reference proteome</keyword>
<evidence type="ECO:0000259" key="2">
    <source>
        <dbReference type="Pfam" id="PF04773"/>
    </source>
</evidence>
<keyword evidence="1" id="KW-1133">Transmembrane helix</keyword>
<dbReference type="Pfam" id="PF04773">
    <property type="entry name" value="FecR"/>
    <property type="match status" value="1"/>
</dbReference>
<evidence type="ECO:0000259" key="3">
    <source>
        <dbReference type="Pfam" id="PF16344"/>
    </source>
</evidence>
<comment type="caution">
    <text evidence="4">The sequence shown here is derived from an EMBL/GenBank/DDBJ whole genome shotgun (WGS) entry which is preliminary data.</text>
</comment>
<sequence length="331" mass="37686">MKQQNHDIDLLIGSFVDGTIGNEEFQVLKTWTWESDAHASYVRGRLQVLMAVRAADGEPRFDSEAAIKRFHDRIGRGRTEAKAKHRWLRWAAAVALLCVALPWMGYYLGTRAVKSDFSDVVMEAPEGSQLNLKLPDGTTVRLNSGSTLRYSQGFGITDRAVTIDGEGYFEVMHNDRLPFAIHTRELVLHDLGTTFSFRSYRQDDFACVDLFAGKVSLDNEVTHTTGHEMAPGERVVMDKRTGRLTKTTLDRDARVAREMMELNFENATAAEIARELSRSYGVRIEVAAEVAARRFYGSFNRRENTLEQVLAVMSNTWQIRYRKDKGRYILY</sequence>
<feature type="transmembrane region" description="Helical" evidence="1">
    <location>
        <begin position="87"/>
        <end position="108"/>
    </location>
</feature>
<dbReference type="Gene3D" id="2.60.120.1440">
    <property type="match status" value="1"/>
</dbReference>
<reference evidence="4 5" key="1">
    <citation type="submission" date="2013-08" db="EMBL/GenBank/DDBJ databases">
        <authorList>
            <person name="Durkin A.S."/>
            <person name="Haft D.R."/>
            <person name="McCorrison J."/>
            <person name="Torralba M."/>
            <person name="Gillis M."/>
            <person name="Haft D.H."/>
            <person name="Methe B."/>
            <person name="Sutton G."/>
            <person name="Nelson K.E."/>
        </authorList>
    </citation>
    <scope>NUCLEOTIDE SEQUENCE [LARGE SCALE GENOMIC DNA]</scope>
    <source>
        <strain evidence="4 5">F0067</strain>
    </source>
</reference>
<dbReference type="Proteomes" id="UP000016648">
    <property type="component" value="Unassembled WGS sequence"/>
</dbReference>
<dbReference type="PANTHER" id="PTHR30273:SF2">
    <property type="entry name" value="PROTEIN FECR"/>
    <property type="match status" value="1"/>
</dbReference>
<feature type="domain" description="FecR protein" evidence="2">
    <location>
        <begin position="122"/>
        <end position="215"/>
    </location>
</feature>
<keyword evidence="1" id="KW-0472">Membrane</keyword>
<dbReference type="Gene3D" id="3.55.50.30">
    <property type="match status" value="1"/>
</dbReference>
<dbReference type="AlphaFoldDB" id="U2QH52"/>
<evidence type="ECO:0000313" key="4">
    <source>
        <dbReference type="EMBL" id="ERK38157.1"/>
    </source>
</evidence>
<accession>U2QH52</accession>
<evidence type="ECO:0000256" key="1">
    <source>
        <dbReference type="SAM" id="Phobius"/>
    </source>
</evidence>
<name>U2QH52_9BACT</name>
<dbReference type="InterPro" id="IPR006860">
    <property type="entry name" value="FecR"/>
</dbReference>
<dbReference type="GO" id="GO:0016989">
    <property type="term" value="F:sigma factor antagonist activity"/>
    <property type="evidence" value="ECO:0007669"/>
    <property type="project" value="TreeGrafter"/>
</dbReference>
<keyword evidence="1" id="KW-0812">Transmembrane</keyword>
<dbReference type="PANTHER" id="PTHR30273">
    <property type="entry name" value="PERIPLASMIC SIGNAL SENSOR AND SIGMA FACTOR ACTIVATOR FECR-RELATED"/>
    <property type="match status" value="1"/>
</dbReference>
<dbReference type="PIRSF" id="PIRSF018266">
    <property type="entry name" value="FecR"/>
    <property type="match status" value="1"/>
</dbReference>